<sequence length="143" mass="16112">ESRDEGDESILKDVTIPKLHYSCETLVMGKNKVEQLNPLFLKFLSDAMDKQGFNMQPSWLSVPSNFNVNEVEKIDLDLGNQALRRAYSKLFLQHQVDRQDTRAGASIITPSPKGDSDYDPGDSKYDPFQNDPPSPLAGRRRVA</sequence>
<proteinExistence type="predicted"/>
<evidence type="ECO:0000313" key="2">
    <source>
        <dbReference type="EMBL" id="KAF5343696.1"/>
    </source>
</evidence>
<gene>
    <name evidence="2" type="ORF">D9757_014189</name>
</gene>
<dbReference type="EMBL" id="JAACJN010000439">
    <property type="protein sequence ID" value="KAF5343696.1"/>
    <property type="molecule type" value="Genomic_DNA"/>
</dbReference>
<protein>
    <submittedName>
        <fullName evidence="2">Uncharacterized protein</fullName>
    </submittedName>
</protein>
<dbReference type="Proteomes" id="UP000518752">
    <property type="component" value="Unassembled WGS sequence"/>
</dbReference>
<evidence type="ECO:0000256" key="1">
    <source>
        <dbReference type="SAM" id="MobiDB-lite"/>
    </source>
</evidence>
<feature type="region of interest" description="Disordered" evidence="1">
    <location>
        <begin position="97"/>
        <end position="143"/>
    </location>
</feature>
<name>A0A8H5CMN5_9AGAR</name>
<evidence type="ECO:0000313" key="3">
    <source>
        <dbReference type="Proteomes" id="UP000518752"/>
    </source>
</evidence>
<keyword evidence="3" id="KW-1185">Reference proteome</keyword>
<feature type="non-terminal residue" evidence="2">
    <location>
        <position position="1"/>
    </location>
</feature>
<reference evidence="2 3" key="1">
    <citation type="journal article" date="2020" name="ISME J.">
        <title>Uncovering the hidden diversity of litter-decomposition mechanisms in mushroom-forming fungi.</title>
        <authorList>
            <person name="Floudas D."/>
            <person name="Bentzer J."/>
            <person name="Ahren D."/>
            <person name="Johansson T."/>
            <person name="Persson P."/>
            <person name="Tunlid A."/>
        </authorList>
    </citation>
    <scope>NUCLEOTIDE SEQUENCE [LARGE SCALE GENOMIC DNA]</scope>
    <source>
        <strain evidence="2 3">CBS 406.79</strain>
    </source>
</reference>
<dbReference type="OrthoDB" id="10603625at2759"/>
<accession>A0A8H5CMN5</accession>
<organism evidence="2 3">
    <name type="scientific">Collybiopsis confluens</name>
    <dbReference type="NCBI Taxonomy" id="2823264"/>
    <lineage>
        <taxon>Eukaryota</taxon>
        <taxon>Fungi</taxon>
        <taxon>Dikarya</taxon>
        <taxon>Basidiomycota</taxon>
        <taxon>Agaricomycotina</taxon>
        <taxon>Agaricomycetes</taxon>
        <taxon>Agaricomycetidae</taxon>
        <taxon>Agaricales</taxon>
        <taxon>Marasmiineae</taxon>
        <taxon>Omphalotaceae</taxon>
        <taxon>Collybiopsis</taxon>
    </lineage>
</organism>
<comment type="caution">
    <text evidence="2">The sequence shown here is derived from an EMBL/GenBank/DDBJ whole genome shotgun (WGS) entry which is preliminary data.</text>
</comment>
<dbReference type="AlphaFoldDB" id="A0A8H5CMN5"/>